<comment type="caution">
    <text evidence="1">The sequence shown here is derived from an EMBL/GenBank/DDBJ whole genome shotgun (WGS) entry which is preliminary data.</text>
</comment>
<protein>
    <recommendedName>
        <fullName evidence="3">DUF1476 domain-containing protein</fullName>
    </recommendedName>
</protein>
<evidence type="ECO:0008006" key="3">
    <source>
        <dbReference type="Google" id="ProtNLM"/>
    </source>
</evidence>
<sequence length="105" mass="11706">MPNLDENTLRIVRRNILLGMWAAEKLGLVGESADAYSTDLGMRAFDYCDVASKIREDFNAAGVVESDEEIRRIMNESWLQASSGKRTGDARDGAMVQIVRNLVLK</sequence>
<dbReference type="InterPro" id="IPR038293">
    <property type="entry name" value="ATPase_inh_sub_z_sf"/>
</dbReference>
<keyword evidence="2" id="KW-1185">Reference proteome</keyword>
<accession>A0A2P7RR69</accession>
<proteinExistence type="predicted"/>
<dbReference type="AlphaFoldDB" id="A0A2P7RR69"/>
<dbReference type="Proteomes" id="UP000240653">
    <property type="component" value="Unassembled WGS sequence"/>
</dbReference>
<dbReference type="RefSeq" id="WP_106727401.1">
    <property type="nucleotide sequence ID" value="NZ_PXYL01000032.1"/>
</dbReference>
<dbReference type="EMBL" id="PXYL01000032">
    <property type="protein sequence ID" value="PSJ52721.1"/>
    <property type="molecule type" value="Genomic_DNA"/>
</dbReference>
<organism evidence="1 2">
    <name type="scientific">Pseudaminobacter soli</name>
    <name type="common">ex Li et al. 2025</name>
    <dbReference type="NCBI Taxonomy" id="1295366"/>
    <lineage>
        <taxon>Bacteria</taxon>
        <taxon>Pseudomonadati</taxon>
        <taxon>Pseudomonadota</taxon>
        <taxon>Alphaproteobacteria</taxon>
        <taxon>Hyphomicrobiales</taxon>
        <taxon>Phyllobacteriaceae</taxon>
        <taxon>Pseudaminobacter</taxon>
    </lineage>
</organism>
<dbReference type="Pfam" id="PF07345">
    <property type="entry name" value="ATPaseInh_sub_z"/>
    <property type="match status" value="1"/>
</dbReference>
<dbReference type="OrthoDB" id="9810387at2"/>
<name>A0A2P7RR69_9HYPH</name>
<dbReference type="Gene3D" id="1.10.790.20">
    <property type="entry name" value="Domain of unknown function DUF1476"/>
    <property type="match status" value="1"/>
</dbReference>
<reference evidence="1 2" key="1">
    <citation type="submission" date="2018-03" db="EMBL/GenBank/DDBJ databases">
        <title>The draft genome of Mesorhizobium soli JCM 19897.</title>
        <authorList>
            <person name="Li L."/>
            <person name="Liu L."/>
            <person name="Liang L."/>
            <person name="Wang T."/>
            <person name="Zhang X."/>
        </authorList>
    </citation>
    <scope>NUCLEOTIDE SEQUENCE [LARGE SCALE GENOMIC DNA]</scope>
    <source>
        <strain evidence="1 2">JCM 19897</strain>
    </source>
</reference>
<dbReference type="InterPro" id="IPR009945">
    <property type="entry name" value="ATPase_inh_sub_z"/>
</dbReference>
<evidence type="ECO:0000313" key="1">
    <source>
        <dbReference type="EMBL" id="PSJ52721.1"/>
    </source>
</evidence>
<evidence type="ECO:0000313" key="2">
    <source>
        <dbReference type="Proteomes" id="UP000240653"/>
    </source>
</evidence>
<gene>
    <name evidence="1" type="ORF">C7I85_28650</name>
</gene>